<organism evidence="1 2">
    <name type="scientific">Enterococcus caccae ATCC BAA-1240</name>
    <dbReference type="NCBI Taxonomy" id="1158612"/>
    <lineage>
        <taxon>Bacteria</taxon>
        <taxon>Bacillati</taxon>
        <taxon>Bacillota</taxon>
        <taxon>Bacilli</taxon>
        <taxon>Lactobacillales</taxon>
        <taxon>Enterococcaceae</taxon>
        <taxon>Enterococcus</taxon>
    </lineage>
</organism>
<dbReference type="AlphaFoldDB" id="R3WE48"/>
<accession>R3WE48</accession>
<evidence type="ECO:0008006" key="3">
    <source>
        <dbReference type="Google" id="ProtNLM"/>
    </source>
</evidence>
<comment type="caution">
    <text evidence="1">The sequence shown here is derived from an EMBL/GenBank/DDBJ whole genome shotgun (WGS) entry which is preliminary data.</text>
</comment>
<dbReference type="RefSeq" id="WP_010771658.1">
    <property type="nucleotide sequence ID" value="NZ_KB946333.1"/>
</dbReference>
<dbReference type="Proteomes" id="UP000013840">
    <property type="component" value="Unassembled WGS sequence"/>
</dbReference>
<dbReference type="STRING" id="317735.RU98_GL002244"/>
<evidence type="ECO:0000313" key="1">
    <source>
        <dbReference type="EMBL" id="EOL45732.1"/>
    </source>
</evidence>
<evidence type="ECO:0000313" key="2">
    <source>
        <dbReference type="Proteomes" id="UP000013840"/>
    </source>
</evidence>
<sequence length="216" mass="23558">MYYQSAAYRYQVEDQRAKTIRMIATVRIKKVCDTADKKWTGSNSGLVVGTAFVIPIPRVPVVPPVTTIPKLDMDAGNFSFPSLPKIPSARDLANGIVGWFIGDYIQKLAKEVPGLPKQGAVDGDIKNAPSVDAGKQGKHVPWHNNSIDTKTQWKKGQTGVNETQEGWVKGKLLNDGTKVWDAGKVIGPNGETGVRVHIDGAGRIHGYPVDPKQYLK</sequence>
<protein>
    <recommendedName>
        <fullName evidence="3">Bacterial toxin 50 domain-containing protein</fullName>
    </recommendedName>
</protein>
<gene>
    <name evidence="1" type="ORF">UC7_01529</name>
</gene>
<reference evidence="1 2" key="1">
    <citation type="submission" date="2013-02" db="EMBL/GenBank/DDBJ databases">
        <title>The Genome Sequence of Enterococcus caccae BAA-1240.</title>
        <authorList>
            <consortium name="The Broad Institute Genome Sequencing Platform"/>
            <consortium name="The Broad Institute Genome Sequencing Center for Infectious Disease"/>
            <person name="Earl A.M."/>
            <person name="Gilmore M.S."/>
            <person name="Lebreton F."/>
            <person name="Walker B."/>
            <person name="Young S.K."/>
            <person name="Zeng Q."/>
            <person name="Gargeya S."/>
            <person name="Fitzgerald M."/>
            <person name="Haas B."/>
            <person name="Abouelleil A."/>
            <person name="Alvarado L."/>
            <person name="Arachchi H.M."/>
            <person name="Berlin A.M."/>
            <person name="Chapman S.B."/>
            <person name="Dewar J."/>
            <person name="Goldberg J."/>
            <person name="Griggs A."/>
            <person name="Gujja S."/>
            <person name="Hansen M."/>
            <person name="Howarth C."/>
            <person name="Imamovic A."/>
            <person name="Larimer J."/>
            <person name="McCowan C."/>
            <person name="Murphy C."/>
            <person name="Neiman D."/>
            <person name="Pearson M."/>
            <person name="Priest M."/>
            <person name="Roberts A."/>
            <person name="Saif S."/>
            <person name="Shea T."/>
            <person name="Sisk P."/>
            <person name="Sykes S."/>
            <person name="Wortman J."/>
            <person name="Nusbaum C."/>
            <person name="Birren B."/>
        </authorList>
    </citation>
    <scope>NUCLEOTIDE SEQUENCE [LARGE SCALE GENOMIC DNA]</scope>
    <source>
        <strain evidence="1 2">ATCC BAA-1240</strain>
    </source>
</reference>
<proteinExistence type="predicted"/>
<dbReference type="PATRIC" id="fig|1158612.3.peg.1517"/>
<name>R3WE48_9ENTE</name>
<dbReference type="EMBL" id="AJAU01000017">
    <property type="protein sequence ID" value="EOL45732.1"/>
    <property type="molecule type" value="Genomic_DNA"/>
</dbReference>
<keyword evidence="2" id="KW-1185">Reference proteome</keyword>